<dbReference type="Pfam" id="PF14691">
    <property type="entry name" value="Fer4_20"/>
    <property type="match status" value="1"/>
</dbReference>
<evidence type="ECO:0000313" key="8">
    <source>
        <dbReference type="Proteomes" id="UP000002710"/>
    </source>
</evidence>
<keyword evidence="1" id="KW-0004">4Fe-4S</keyword>
<reference evidence="7 8" key="1">
    <citation type="journal article" date="2011" name="J. Bacteriol.">
        <title>Complete genome sequence and updated annotation of Desulfovibrio alaskensis G20.</title>
        <authorList>
            <person name="Hauser L.J."/>
            <person name="Land M.L."/>
            <person name="Brown S.D."/>
            <person name="Larimer F."/>
            <person name="Keller K.L."/>
            <person name="Rapp-Giles B.J."/>
            <person name="Price M.N."/>
            <person name="Lin M."/>
            <person name="Bruce D.C."/>
            <person name="Detter J.C."/>
            <person name="Tapia R."/>
            <person name="Han C.S."/>
            <person name="Goodwin L.A."/>
            <person name="Cheng J.F."/>
            <person name="Pitluck S."/>
            <person name="Copeland A."/>
            <person name="Lucas S."/>
            <person name="Nolan M."/>
            <person name="Lapidus A.L."/>
            <person name="Palumbo A.V."/>
            <person name="Wall J.D."/>
        </authorList>
    </citation>
    <scope>NUCLEOTIDE SEQUENCE [LARGE SCALE GENOMIC DNA]</scope>
    <source>
        <strain evidence="8">ATCC BAA 1058 / DSM 17464 / G20</strain>
    </source>
</reference>
<evidence type="ECO:0000256" key="1">
    <source>
        <dbReference type="ARBA" id="ARBA00022485"/>
    </source>
</evidence>
<evidence type="ECO:0000259" key="6">
    <source>
        <dbReference type="PROSITE" id="PS51379"/>
    </source>
</evidence>
<evidence type="ECO:0000256" key="5">
    <source>
        <dbReference type="ARBA" id="ARBA00023014"/>
    </source>
</evidence>
<dbReference type="PROSITE" id="PS51379">
    <property type="entry name" value="4FE4S_FER_2"/>
    <property type="match status" value="1"/>
</dbReference>
<dbReference type="Proteomes" id="UP000002710">
    <property type="component" value="Chromosome"/>
</dbReference>
<dbReference type="InterPro" id="IPR051460">
    <property type="entry name" value="HdrC_iron-sulfur_subunit"/>
</dbReference>
<dbReference type="SUPFAM" id="SSF46548">
    <property type="entry name" value="alpha-helical ferredoxin"/>
    <property type="match status" value="2"/>
</dbReference>
<name>Q30VG3_OLEA2</name>
<dbReference type="GO" id="GO:0005886">
    <property type="term" value="C:plasma membrane"/>
    <property type="evidence" value="ECO:0007669"/>
    <property type="project" value="TreeGrafter"/>
</dbReference>
<dbReference type="AlphaFoldDB" id="Q30VG3"/>
<dbReference type="eggNOG" id="COG0493">
    <property type="taxonomic scope" value="Bacteria"/>
</dbReference>
<dbReference type="KEGG" id="dde:Dde_3540"/>
<dbReference type="STRING" id="207559.Dde_3540"/>
<dbReference type="PANTHER" id="PTHR43255">
    <property type="entry name" value="IRON-SULFUR-BINDING OXIDOREDUCTASE FADF-RELATED-RELATED"/>
    <property type="match status" value="1"/>
</dbReference>
<dbReference type="RefSeq" id="WP_011369229.1">
    <property type="nucleotide sequence ID" value="NC_007519.1"/>
</dbReference>
<sequence>MEQAELRRWEARCTQEEPPRCRAACPLHVDVKEFCTRMAEEKYDQAWATLCRTMPLPRVLARICDGPCRSACIRGQAGGSIELPALEHVCAQRATRQPRILPAPSRGKKAAVLGCDLAGLAAAWDMTRKGIAVTIYTDTPPADALDGLHIPPAAADSIDSMLQQELDTLRRLGAEIQEHTEITSGLAAGCLEECGAVFITPRAYDRLMAGLPEPDPLTLGTATHGVFAAPPLPCSVTEGASPVAAAAQGRRAATSVARLHEGASLVAGREREGVFESTLFTSLEKVQPAPPVPVPAGGYDATQARNEAARCLRCECMECVRHCVFLQEYGSYPKQYARRIYNNESIVMGTRQANTMINSCMQCGLCATLCPNGFDMGALCAEARQSMVRRGKMPPSAHDFALRDMEFANGEHCTLARHAPDTQASGWVFFPGCQLAASDPDSIPRTWEWLRRHLPPSCGTAQNQGVGLMLRCCGAPAQWSGRNELTAGTVAALKQDWENLGSPVIIAACPSCAVMLRSHLPQADVTGLWEIMDSLTDSRPDILQPATADGHPAVVLHDPCGTREDAPMRQAVRSLLERYGIAVHEPELTAETTECCGFGGLAAEANAALGKKITEGRALRLGAPPAQGKTAEAAPSGTDLQADAVTYCAMCRDRLAAHGKRTAHLLDILLPAQADAPAIAAAPLPSAQEEPVTGTLPADCCAQGFSAAARHAPSLSARHENRARLREYLLTSCWDEAPAASGPQAALEIRYTAQAAARMEERRILDADVRKVLLHSRDNRWLQDTRSPQGHRLASLRPVVVTYWVEFTRHDENTFTVHNVWSHRMHVRTVNGRTPS</sequence>
<dbReference type="InterPro" id="IPR004017">
    <property type="entry name" value="Cys_rich_dom"/>
</dbReference>
<evidence type="ECO:0000256" key="3">
    <source>
        <dbReference type="ARBA" id="ARBA00023002"/>
    </source>
</evidence>
<dbReference type="InterPro" id="IPR036188">
    <property type="entry name" value="FAD/NAD-bd_sf"/>
</dbReference>
<dbReference type="InterPro" id="IPR009051">
    <property type="entry name" value="Helical_ferredxn"/>
</dbReference>
<dbReference type="Gene3D" id="3.50.50.60">
    <property type="entry name" value="FAD/NAD(P)-binding domain"/>
    <property type="match status" value="1"/>
</dbReference>
<dbReference type="GO" id="GO:0051539">
    <property type="term" value="F:4 iron, 4 sulfur cluster binding"/>
    <property type="evidence" value="ECO:0007669"/>
    <property type="project" value="UniProtKB-KW"/>
</dbReference>
<evidence type="ECO:0000256" key="4">
    <source>
        <dbReference type="ARBA" id="ARBA00023004"/>
    </source>
</evidence>
<dbReference type="Pfam" id="PF13534">
    <property type="entry name" value="Fer4_17"/>
    <property type="match status" value="1"/>
</dbReference>
<keyword evidence="2" id="KW-0479">Metal-binding</keyword>
<dbReference type="Gene3D" id="1.10.1060.10">
    <property type="entry name" value="Alpha-helical ferredoxin"/>
    <property type="match status" value="2"/>
</dbReference>
<accession>Q30VG3</accession>
<dbReference type="PROSITE" id="PS00198">
    <property type="entry name" value="4FE4S_FER_1"/>
    <property type="match status" value="1"/>
</dbReference>
<dbReference type="PANTHER" id="PTHR43255:SF1">
    <property type="entry name" value="IRON-SULFUR-BINDING OXIDOREDUCTASE FADF-RELATED"/>
    <property type="match status" value="1"/>
</dbReference>
<dbReference type="GO" id="GO:0046872">
    <property type="term" value="F:metal ion binding"/>
    <property type="evidence" value="ECO:0007669"/>
    <property type="project" value="UniProtKB-KW"/>
</dbReference>
<evidence type="ECO:0000256" key="2">
    <source>
        <dbReference type="ARBA" id="ARBA00022723"/>
    </source>
</evidence>
<keyword evidence="8" id="KW-1185">Reference proteome</keyword>
<gene>
    <name evidence="7" type="ordered locus">Dde_3540</name>
</gene>
<dbReference type="Pfam" id="PF02754">
    <property type="entry name" value="CCG"/>
    <property type="match status" value="2"/>
</dbReference>
<keyword evidence="3" id="KW-0560">Oxidoreductase</keyword>
<keyword evidence="5" id="KW-0411">Iron-sulfur</keyword>
<dbReference type="HOGENOM" id="CLU_363603_0_0_7"/>
<proteinExistence type="predicted"/>
<evidence type="ECO:0000313" key="7">
    <source>
        <dbReference type="EMBL" id="ABB40333.1"/>
    </source>
</evidence>
<protein>
    <submittedName>
        <fullName evidence="7">Amine oxidase</fullName>
    </submittedName>
</protein>
<dbReference type="InterPro" id="IPR017896">
    <property type="entry name" value="4Fe4S_Fe-S-bd"/>
</dbReference>
<organism evidence="7 8">
    <name type="scientific">Oleidesulfovibrio alaskensis (strain ATCC BAA-1058 / DSM 17464 / G20)</name>
    <name type="common">Desulfovibrio alaskensis</name>
    <dbReference type="NCBI Taxonomy" id="207559"/>
    <lineage>
        <taxon>Bacteria</taxon>
        <taxon>Pseudomonadati</taxon>
        <taxon>Thermodesulfobacteriota</taxon>
        <taxon>Desulfovibrionia</taxon>
        <taxon>Desulfovibrionales</taxon>
        <taxon>Desulfovibrionaceae</taxon>
        <taxon>Oleidesulfovibrio</taxon>
    </lineage>
</organism>
<dbReference type="InterPro" id="IPR017900">
    <property type="entry name" value="4Fe4S_Fe_S_CS"/>
</dbReference>
<feature type="domain" description="4Fe-4S ferredoxin-type" evidence="6">
    <location>
        <begin position="349"/>
        <end position="379"/>
    </location>
</feature>
<dbReference type="GO" id="GO:0016491">
    <property type="term" value="F:oxidoreductase activity"/>
    <property type="evidence" value="ECO:0007669"/>
    <property type="project" value="UniProtKB-KW"/>
</dbReference>
<dbReference type="InterPro" id="IPR028261">
    <property type="entry name" value="DPD_II"/>
</dbReference>
<dbReference type="NCBIfam" id="NF045663">
    <property type="entry name" value="diclust_near_Sec"/>
    <property type="match status" value="1"/>
</dbReference>
<keyword evidence="4" id="KW-0408">Iron</keyword>
<dbReference type="SUPFAM" id="SSF51971">
    <property type="entry name" value="Nucleotide-binding domain"/>
    <property type="match status" value="1"/>
</dbReference>
<dbReference type="EMBL" id="CP000112">
    <property type="protein sequence ID" value="ABB40333.1"/>
    <property type="molecule type" value="Genomic_DNA"/>
</dbReference>
<dbReference type="eggNOG" id="COG0247">
    <property type="taxonomic scope" value="Bacteria"/>
</dbReference>